<dbReference type="Proteomes" id="UP000095342">
    <property type="component" value="Chromosome"/>
</dbReference>
<dbReference type="SFLD" id="SFLDG01084">
    <property type="entry name" value="Uncharacterised_Radical_SAM_Su"/>
    <property type="match status" value="1"/>
</dbReference>
<keyword evidence="2" id="KW-0408">Iron</keyword>
<dbReference type="GO" id="GO:0051536">
    <property type="term" value="F:iron-sulfur cluster binding"/>
    <property type="evidence" value="ECO:0007669"/>
    <property type="project" value="UniProtKB-KW"/>
</dbReference>
<accession>A0A1D8K6S7</accession>
<dbReference type="GO" id="GO:0016829">
    <property type="term" value="F:lyase activity"/>
    <property type="evidence" value="ECO:0007669"/>
    <property type="project" value="UniProtKB-KW"/>
</dbReference>
<feature type="region of interest" description="Disordered" evidence="4">
    <location>
        <begin position="340"/>
        <end position="363"/>
    </location>
</feature>
<dbReference type="SUPFAM" id="SSF102114">
    <property type="entry name" value="Radical SAM enzymes"/>
    <property type="match status" value="1"/>
</dbReference>
<sequence>MSQDSADDIVPAPRKGRGAATNRTGRYEALHKEAVDDGWPGSGESRPPLRTQLGIDAARRVISRNDSPDVAFELSVNPYRGCEHGCSYCFARPTHAYLGLSPGLDFETRLFHKPDAPTRLADELAHPDYVCSPIALGINTDAYQPVERRTELTRSLLEVCLAYRQPISIVTKSALVERDADLLSEMAGLGLAQVFFSVTTLDGTLARALEPRASAPKRRLEAMSRLSAAGVPSGVLFAPVIPALNDHEMEQVLHAAAEAGASGAGYVMLRLPREVKPLFTEWLQAHAPGRAEHVLSLLRQMHGGREYEAEFGVRMRGRGVFADLVAQRFRAARRREGLDRGLPPLETGHFSVPPRSGDQLSLL</sequence>
<gene>
    <name evidence="6" type="ORF">BJI67_05930</name>
</gene>
<dbReference type="InterPro" id="IPR040086">
    <property type="entry name" value="MJ0683-like"/>
</dbReference>
<reference evidence="6 7" key="1">
    <citation type="submission" date="2016-09" db="EMBL/GenBank/DDBJ databases">
        <title>Acidihalobacter prosperus V6 (DSM14174).</title>
        <authorList>
            <person name="Khaleque H.N."/>
            <person name="Ramsay J.P."/>
            <person name="Murphy R.J.T."/>
            <person name="Kaksonen A.H."/>
            <person name="Boxall N.J."/>
            <person name="Watkin E.L.J."/>
        </authorList>
    </citation>
    <scope>NUCLEOTIDE SEQUENCE [LARGE SCALE GENOMIC DNA]</scope>
    <source>
        <strain evidence="6 7">V6</strain>
    </source>
</reference>
<proteinExistence type="predicted"/>
<evidence type="ECO:0000256" key="1">
    <source>
        <dbReference type="ARBA" id="ARBA00022723"/>
    </source>
</evidence>
<evidence type="ECO:0000313" key="7">
    <source>
        <dbReference type="Proteomes" id="UP000095342"/>
    </source>
</evidence>
<organism evidence="6 7">
    <name type="scientific">Acidihalobacter aeolianus</name>
    <dbReference type="NCBI Taxonomy" id="2792603"/>
    <lineage>
        <taxon>Bacteria</taxon>
        <taxon>Pseudomonadati</taxon>
        <taxon>Pseudomonadota</taxon>
        <taxon>Gammaproteobacteria</taxon>
        <taxon>Chromatiales</taxon>
        <taxon>Ectothiorhodospiraceae</taxon>
        <taxon>Acidihalobacter</taxon>
    </lineage>
</organism>
<keyword evidence="3" id="KW-0411">Iron-sulfur</keyword>
<dbReference type="SMART" id="SM00729">
    <property type="entry name" value="Elp3"/>
    <property type="match status" value="1"/>
</dbReference>
<dbReference type="InterPro" id="IPR006638">
    <property type="entry name" value="Elp3/MiaA/NifB-like_rSAM"/>
</dbReference>
<evidence type="ECO:0000313" key="6">
    <source>
        <dbReference type="EMBL" id="AOV16663.1"/>
    </source>
</evidence>
<dbReference type="KEGG" id="aaeo:BJI67_05930"/>
<name>A0A1D8K6S7_9GAMM</name>
<dbReference type="Gene3D" id="3.80.30.30">
    <property type="match status" value="1"/>
</dbReference>
<evidence type="ECO:0000256" key="3">
    <source>
        <dbReference type="ARBA" id="ARBA00023014"/>
    </source>
</evidence>
<dbReference type="PROSITE" id="PS51918">
    <property type="entry name" value="RADICAL_SAM"/>
    <property type="match status" value="1"/>
</dbReference>
<keyword evidence="7" id="KW-1185">Reference proteome</keyword>
<dbReference type="GO" id="GO:0046872">
    <property type="term" value="F:metal ion binding"/>
    <property type="evidence" value="ECO:0007669"/>
    <property type="project" value="UniProtKB-KW"/>
</dbReference>
<dbReference type="PANTHER" id="PTHR43432">
    <property type="entry name" value="SLR0285 PROTEIN"/>
    <property type="match status" value="1"/>
</dbReference>
<dbReference type="Pfam" id="PF04055">
    <property type="entry name" value="Radical_SAM"/>
    <property type="match status" value="1"/>
</dbReference>
<dbReference type="CDD" id="cd01335">
    <property type="entry name" value="Radical_SAM"/>
    <property type="match status" value="1"/>
</dbReference>
<dbReference type="RefSeq" id="WP_070072252.1">
    <property type="nucleotide sequence ID" value="NZ_CP017448.1"/>
</dbReference>
<evidence type="ECO:0000259" key="5">
    <source>
        <dbReference type="PROSITE" id="PS51918"/>
    </source>
</evidence>
<dbReference type="InterPro" id="IPR058240">
    <property type="entry name" value="rSAM_sf"/>
</dbReference>
<dbReference type="EMBL" id="CP017448">
    <property type="protein sequence ID" value="AOV16663.1"/>
    <property type="molecule type" value="Genomic_DNA"/>
</dbReference>
<feature type="domain" description="Radical SAM core" evidence="5">
    <location>
        <begin position="66"/>
        <end position="305"/>
    </location>
</feature>
<feature type="region of interest" description="Disordered" evidence="4">
    <location>
        <begin position="1"/>
        <end position="26"/>
    </location>
</feature>
<evidence type="ECO:0000256" key="4">
    <source>
        <dbReference type="SAM" id="MobiDB-lite"/>
    </source>
</evidence>
<dbReference type="NCBIfam" id="NF033668">
    <property type="entry name" value="rSAM_PA0069"/>
    <property type="match status" value="1"/>
</dbReference>
<keyword evidence="6" id="KW-0456">Lyase</keyword>
<dbReference type="InterPro" id="IPR007197">
    <property type="entry name" value="rSAM"/>
</dbReference>
<keyword evidence="1" id="KW-0479">Metal-binding</keyword>
<protein>
    <submittedName>
        <fullName evidence="6">DNA repair photolyase</fullName>
    </submittedName>
</protein>
<dbReference type="AlphaFoldDB" id="A0A1D8K6S7"/>
<dbReference type="PANTHER" id="PTHR43432:SF3">
    <property type="entry name" value="SLR0285 PROTEIN"/>
    <property type="match status" value="1"/>
</dbReference>
<evidence type="ECO:0000256" key="2">
    <source>
        <dbReference type="ARBA" id="ARBA00023004"/>
    </source>
</evidence>
<dbReference type="SFLD" id="SFLDS00029">
    <property type="entry name" value="Radical_SAM"/>
    <property type="match status" value="1"/>
</dbReference>